<organism evidence="1">
    <name type="scientific">marine sediment metagenome</name>
    <dbReference type="NCBI Taxonomy" id="412755"/>
    <lineage>
        <taxon>unclassified sequences</taxon>
        <taxon>metagenomes</taxon>
        <taxon>ecological metagenomes</taxon>
    </lineage>
</organism>
<proteinExistence type="predicted"/>
<name>A0A0F9RKQ5_9ZZZZ</name>
<reference evidence="1" key="1">
    <citation type="journal article" date="2015" name="Nature">
        <title>Complex archaea that bridge the gap between prokaryotes and eukaryotes.</title>
        <authorList>
            <person name="Spang A."/>
            <person name="Saw J.H."/>
            <person name="Jorgensen S.L."/>
            <person name="Zaremba-Niedzwiedzka K."/>
            <person name="Martijn J."/>
            <person name="Lind A.E."/>
            <person name="van Eijk R."/>
            <person name="Schleper C."/>
            <person name="Guy L."/>
            <person name="Ettema T.J."/>
        </authorList>
    </citation>
    <scope>NUCLEOTIDE SEQUENCE</scope>
</reference>
<protein>
    <submittedName>
        <fullName evidence="1">Uncharacterized protein</fullName>
    </submittedName>
</protein>
<sequence>MPEPTGNDSSAADNITYKVDGVEKSVTLAEAQTKLQKGEASEERFRVASETLKQAEALNEKNQPLADIQAKMDLIKARPNDDPEAQAAFREVARFFGATEDAVTDMLAAQNTDSAPAPAVPGAANPAAPAQPALPAAQTRTLTRVQQFLAQCDAKGIDPVSTLENAQAAHDSSTDARGKEIVNQAIDKHKILGTICKNKTHAVTIRGDVWQEVFRRVEGGAAFSQTTIDEALGKTLSLIDVGAKVTTSQGPTSIAPTSGQVHGLERFHRLAEKPVYDKSKMTMAEHIDNLSEYARNQAETEAALAG</sequence>
<dbReference type="EMBL" id="LAZR01000816">
    <property type="protein sequence ID" value="KKN57165.1"/>
    <property type="molecule type" value="Genomic_DNA"/>
</dbReference>
<evidence type="ECO:0000313" key="1">
    <source>
        <dbReference type="EMBL" id="KKN57165.1"/>
    </source>
</evidence>
<gene>
    <name evidence="1" type="ORF">LCGC14_0564930</name>
</gene>
<dbReference type="AlphaFoldDB" id="A0A0F9RKQ5"/>
<comment type="caution">
    <text evidence="1">The sequence shown here is derived from an EMBL/GenBank/DDBJ whole genome shotgun (WGS) entry which is preliminary data.</text>
</comment>
<accession>A0A0F9RKQ5</accession>